<feature type="transmembrane region" description="Helical" evidence="2">
    <location>
        <begin position="78"/>
        <end position="100"/>
    </location>
</feature>
<proteinExistence type="predicted"/>
<evidence type="ECO:0000313" key="3">
    <source>
        <dbReference type="EMBL" id="KAL0575369.1"/>
    </source>
</evidence>
<dbReference type="EMBL" id="JBAHYK010000311">
    <property type="protein sequence ID" value="KAL0575369.1"/>
    <property type="molecule type" value="Genomic_DNA"/>
</dbReference>
<comment type="caution">
    <text evidence="3">The sequence shown here is derived from an EMBL/GenBank/DDBJ whole genome shotgun (WGS) entry which is preliminary data.</text>
</comment>
<keyword evidence="2" id="KW-1133">Transmembrane helix</keyword>
<keyword evidence="2" id="KW-0812">Transmembrane</keyword>
<dbReference type="Proteomes" id="UP001465976">
    <property type="component" value="Unassembled WGS sequence"/>
</dbReference>
<sequence length="389" mass="42935">MSSTAELQAELSPFWSTQAVVAEPVSTMSLMFFIYGTITEFCLTVPHSSNSPGVYVMVFGKFAALRCRESQLPKSSQFYTAGVVVLFVLNTINNIAEIWLRVRQAAIDHRAGTTKELDELLAFLHGDALKTGLIVVTDNVPLIMNVVADAMLIHRCYVIWGYRKIVGYSLGVLSFMINVTGLASNIMSDFASSNTYDSSREHVFDVSSTTFNAYYYSNAVFNSILTLITGNVFSSGFFERTAVLNIHDIKAGRIWWITRQARASLGKAVQQRYKTIVVIIGFTLKVRLESGMIYPFTLIFVAVFERIVDPSGSGLIPVDLSPMFVEACGLAPTLVIIRAQTNKTLEHTESTAGVSTLHFASRAVNETSNSDHVEHTGSFERAKSRVDTV</sequence>
<name>A0ABR3FJL8_9AGAR</name>
<evidence type="ECO:0000313" key="4">
    <source>
        <dbReference type="Proteomes" id="UP001465976"/>
    </source>
</evidence>
<evidence type="ECO:0008006" key="5">
    <source>
        <dbReference type="Google" id="ProtNLM"/>
    </source>
</evidence>
<keyword evidence="2" id="KW-0472">Membrane</keyword>
<keyword evidence="4" id="KW-1185">Reference proteome</keyword>
<reference evidence="3 4" key="1">
    <citation type="submission" date="2024-02" db="EMBL/GenBank/DDBJ databases">
        <title>A draft genome for the cacao thread blight pathogen Marasmius crinis-equi.</title>
        <authorList>
            <person name="Cohen S.P."/>
            <person name="Baruah I.K."/>
            <person name="Amoako-Attah I."/>
            <person name="Bukari Y."/>
            <person name="Meinhardt L.W."/>
            <person name="Bailey B.A."/>
        </authorList>
    </citation>
    <scope>NUCLEOTIDE SEQUENCE [LARGE SCALE GENOMIC DNA]</scope>
    <source>
        <strain evidence="3 4">GH-76</strain>
    </source>
</reference>
<feature type="transmembrane region" description="Helical" evidence="2">
    <location>
        <begin position="165"/>
        <end position="187"/>
    </location>
</feature>
<organism evidence="3 4">
    <name type="scientific">Marasmius crinis-equi</name>
    <dbReference type="NCBI Taxonomy" id="585013"/>
    <lineage>
        <taxon>Eukaryota</taxon>
        <taxon>Fungi</taxon>
        <taxon>Dikarya</taxon>
        <taxon>Basidiomycota</taxon>
        <taxon>Agaricomycotina</taxon>
        <taxon>Agaricomycetes</taxon>
        <taxon>Agaricomycetidae</taxon>
        <taxon>Agaricales</taxon>
        <taxon>Marasmiineae</taxon>
        <taxon>Marasmiaceae</taxon>
        <taxon>Marasmius</taxon>
    </lineage>
</organism>
<feature type="transmembrane region" description="Helical" evidence="2">
    <location>
        <begin position="213"/>
        <end position="233"/>
    </location>
</feature>
<feature type="region of interest" description="Disordered" evidence="1">
    <location>
        <begin position="367"/>
        <end position="389"/>
    </location>
</feature>
<evidence type="ECO:0000256" key="1">
    <source>
        <dbReference type="SAM" id="MobiDB-lite"/>
    </source>
</evidence>
<feature type="compositionally biased region" description="Basic and acidic residues" evidence="1">
    <location>
        <begin position="369"/>
        <end position="389"/>
    </location>
</feature>
<protein>
    <recommendedName>
        <fullName evidence="5">Gustatory receptor</fullName>
    </recommendedName>
</protein>
<evidence type="ECO:0000256" key="2">
    <source>
        <dbReference type="SAM" id="Phobius"/>
    </source>
</evidence>
<accession>A0ABR3FJL8</accession>
<gene>
    <name evidence="3" type="ORF">V5O48_006600</name>
</gene>